<dbReference type="AlphaFoldDB" id="A0AA88PKY2"/>
<accession>A0AA88PKY2</accession>
<sequence>MITVVPPRCPVRRRDVSGWTLGCARTGRGGGRAHTPRPAATFSSLFFLFFSLKTPSSSPKHAERAFRPPESSVTDGIAGDRARAASAGKFVTGARDSG</sequence>
<proteinExistence type="predicted"/>
<dbReference type="Proteomes" id="UP001187343">
    <property type="component" value="Unassembled WGS sequence"/>
</dbReference>
<organism evidence="2 3">
    <name type="scientific">Cirrhinus molitorella</name>
    <name type="common">mud carp</name>
    <dbReference type="NCBI Taxonomy" id="172907"/>
    <lineage>
        <taxon>Eukaryota</taxon>
        <taxon>Metazoa</taxon>
        <taxon>Chordata</taxon>
        <taxon>Craniata</taxon>
        <taxon>Vertebrata</taxon>
        <taxon>Euteleostomi</taxon>
        <taxon>Actinopterygii</taxon>
        <taxon>Neopterygii</taxon>
        <taxon>Teleostei</taxon>
        <taxon>Ostariophysi</taxon>
        <taxon>Cypriniformes</taxon>
        <taxon>Cyprinidae</taxon>
        <taxon>Labeoninae</taxon>
        <taxon>Labeonini</taxon>
        <taxon>Cirrhinus</taxon>
    </lineage>
</organism>
<name>A0AA88PKY2_9TELE</name>
<evidence type="ECO:0000313" key="3">
    <source>
        <dbReference type="Proteomes" id="UP001187343"/>
    </source>
</evidence>
<dbReference type="EMBL" id="JAUYZG010000016">
    <property type="protein sequence ID" value="KAK2886045.1"/>
    <property type="molecule type" value="Genomic_DNA"/>
</dbReference>
<evidence type="ECO:0000313" key="2">
    <source>
        <dbReference type="EMBL" id="KAK2886045.1"/>
    </source>
</evidence>
<reference evidence="2" key="1">
    <citation type="submission" date="2023-08" db="EMBL/GenBank/DDBJ databases">
        <title>Chromosome-level Genome Assembly of mud carp (Cirrhinus molitorella).</title>
        <authorList>
            <person name="Liu H."/>
        </authorList>
    </citation>
    <scope>NUCLEOTIDE SEQUENCE</scope>
    <source>
        <strain evidence="2">Prfri</strain>
        <tissue evidence="2">Muscle</tissue>
    </source>
</reference>
<keyword evidence="3" id="KW-1185">Reference proteome</keyword>
<protein>
    <submittedName>
        <fullName evidence="2">Uncharacterized protein</fullName>
    </submittedName>
</protein>
<evidence type="ECO:0000256" key="1">
    <source>
        <dbReference type="SAM" id="MobiDB-lite"/>
    </source>
</evidence>
<feature type="region of interest" description="Disordered" evidence="1">
    <location>
        <begin position="56"/>
        <end position="77"/>
    </location>
</feature>
<gene>
    <name evidence="2" type="ORF">Q8A67_016882</name>
</gene>
<comment type="caution">
    <text evidence="2">The sequence shown here is derived from an EMBL/GenBank/DDBJ whole genome shotgun (WGS) entry which is preliminary data.</text>
</comment>